<keyword evidence="2" id="KW-1185">Reference proteome</keyword>
<accession>A0A448XMZ3</accession>
<organism evidence="1 2">
    <name type="scientific">Protopolystoma xenopodis</name>
    <dbReference type="NCBI Taxonomy" id="117903"/>
    <lineage>
        <taxon>Eukaryota</taxon>
        <taxon>Metazoa</taxon>
        <taxon>Spiralia</taxon>
        <taxon>Lophotrochozoa</taxon>
        <taxon>Platyhelminthes</taxon>
        <taxon>Monogenea</taxon>
        <taxon>Polyopisthocotylea</taxon>
        <taxon>Polystomatidea</taxon>
        <taxon>Polystomatidae</taxon>
        <taxon>Protopolystoma</taxon>
    </lineage>
</organism>
<evidence type="ECO:0000313" key="2">
    <source>
        <dbReference type="Proteomes" id="UP000784294"/>
    </source>
</evidence>
<evidence type="ECO:0000313" key="1">
    <source>
        <dbReference type="EMBL" id="VEL40561.1"/>
    </source>
</evidence>
<name>A0A448XMZ3_9PLAT</name>
<reference evidence="1" key="1">
    <citation type="submission" date="2018-11" db="EMBL/GenBank/DDBJ databases">
        <authorList>
            <consortium name="Pathogen Informatics"/>
        </authorList>
    </citation>
    <scope>NUCLEOTIDE SEQUENCE</scope>
</reference>
<comment type="caution">
    <text evidence="1">The sequence shown here is derived from an EMBL/GenBank/DDBJ whole genome shotgun (WGS) entry which is preliminary data.</text>
</comment>
<dbReference type="EMBL" id="CAAALY010265425">
    <property type="protein sequence ID" value="VEL40561.1"/>
    <property type="molecule type" value="Genomic_DNA"/>
</dbReference>
<sequence length="380" mass="41303">MFYSSPVSSIVAIRSDPKITLDGRSELKGIQNWLRMLKYSGQYLAMYGECGQDKPSALIREKCACHDKVSTYKASTNAHSLHNTSKDSFYRETSFHDQKQSGYFTAPEKLRLRCSAQDEREVTAFFSDRIAKPPFLPKAQEVNSRFFDSSSFPSSLPKTCGTLHTQIAGKGGHKHLRAEPAVATLRNNDAQDSILGDRNVDKSAFVSNITPIGAQSNKVSAEVVSLPGVDKANDMGLLASRLSCVGASEGQVDGKHNYSRKAMFAGSTESRPPRISKCPRIGILRSTSVAWSPTGDCSEGSKCGPSQSFQGPKEYAQPFRASHAASVGLEMRPADSSVLRELLQVGRVRAYYAAPHCVYNACRQTAVSSSPGTALLELMA</sequence>
<dbReference type="AlphaFoldDB" id="A0A448XMZ3"/>
<dbReference type="Proteomes" id="UP000784294">
    <property type="component" value="Unassembled WGS sequence"/>
</dbReference>
<gene>
    <name evidence="1" type="ORF">PXEA_LOCUS34001</name>
</gene>
<proteinExistence type="predicted"/>
<protein>
    <submittedName>
        <fullName evidence="1">Uncharacterized protein</fullName>
    </submittedName>
</protein>